<dbReference type="EMBL" id="JEMB01002323">
    <property type="protein sequence ID" value="KYF82015.1"/>
    <property type="molecule type" value="Genomic_DNA"/>
</dbReference>
<feature type="compositionally biased region" description="Basic and acidic residues" evidence="1">
    <location>
        <begin position="181"/>
        <end position="194"/>
    </location>
</feature>
<gene>
    <name evidence="2" type="ORF">BE17_10865</name>
</gene>
<dbReference type="SUPFAM" id="SSF54909">
    <property type="entry name" value="Dimeric alpha+beta barrel"/>
    <property type="match status" value="1"/>
</dbReference>
<dbReference type="Proteomes" id="UP000075635">
    <property type="component" value="Unassembled WGS sequence"/>
</dbReference>
<protein>
    <recommendedName>
        <fullName evidence="4">ABM domain-containing protein</fullName>
    </recommendedName>
</protein>
<name>A0A150RP24_SORCE</name>
<accession>A0A150RP24</accession>
<comment type="caution">
    <text evidence="2">The sequence shown here is derived from an EMBL/GenBank/DDBJ whole genome shotgun (WGS) entry which is preliminary data.</text>
</comment>
<reference evidence="2 3" key="1">
    <citation type="submission" date="2014-02" db="EMBL/GenBank/DDBJ databases">
        <title>The small core and large imbalanced accessory genome model reveals a collaborative survival strategy of Sorangium cellulosum strains in nature.</title>
        <authorList>
            <person name="Han K."/>
            <person name="Peng R."/>
            <person name="Blom J."/>
            <person name="Li Y.-Z."/>
        </authorList>
    </citation>
    <scope>NUCLEOTIDE SEQUENCE [LARGE SCALE GENOMIC DNA]</scope>
    <source>
        <strain evidence="2 3">So0011-07</strain>
    </source>
</reference>
<proteinExistence type="predicted"/>
<evidence type="ECO:0000256" key="1">
    <source>
        <dbReference type="SAM" id="MobiDB-lite"/>
    </source>
</evidence>
<feature type="region of interest" description="Disordered" evidence="1">
    <location>
        <begin position="175"/>
        <end position="194"/>
    </location>
</feature>
<dbReference type="Gene3D" id="3.30.70.100">
    <property type="match status" value="1"/>
</dbReference>
<evidence type="ECO:0000313" key="2">
    <source>
        <dbReference type="EMBL" id="KYF82015.1"/>
    </source>
</evidence>
<feature type="region of interest" description="Disordered" evidence="1">
    <location>
        <begin position="53"/>
        <end position="76"/>
    </location>
</feature>
<dbReference type="AlphaFoldDB" id="A0A150RP24"/>
<dbReference type="InterPro" id="IPR011008">
    <property type="entry name" value="Dimeric_a/b-barrel"/>
</dbReference>
<evidence type="ECO:0008006" key="4">
    <source>
        <dbReference type="Google" id="ProtNLM"/>
    </source>
</evidence>
<evidence type="ECO:0000313" key="3">
    <source>
        <dbReference type="Proteomes" id="UP000075635"/>
    </source>
</evidence>
<sequence length="194" mass="20112">MNETIELSSRAVAATIVAVLGVILSGCGSDSGGTTPQTSDPECTGGALEADLQASPLSGPGVDPETGKLRPPPEGSSYTISATYGVPLPGDAAREKYMQYFGAIQAQLASQPGLVAIQLAQSPSCGSGRTLAVWASTDEMYAFVMSPAHLAAMDAVSELIEPNYAVTHWEAASTDEITQEEGARHIKASERQAR</sequence>
<organism evidence="2 3">
    <name type="scientific">Sorangium cellulosum</name>
    <name type="common">Polyangium cellulosum</name>
    <dbReference type="NCBI Taxonomy" id="56"/>
    <lineage>
        <taxon>Bacteria</taxon>
        <taxon>Pseudomonadati</taxon>
        <taxon>Myxococcota</taxon>
        <taxon>Polyangia</taxon>
        <taxon>Polyangiales</taxon>
        <taxon>Polyangiaceae</taxon>
        <taxon>Sorangium</taxon>
    </lineage>
</organism>